<sequence length="82" mass="9124">MNLLCVYESPRAGHRVALRDHAVSIDLDTGVNYVAQCTDGNAYIKVICPRYNPDGSLFVTPKAELDRLRAQAVDERLGSKYI</sequence>
<evidence type="ECO:0000313" key="2">
    <source>
        <dbReference type="Proteomes" id="UP000269591"/>
    </source>
</evidence>
<evidence type="ECO:0008006" key="3">
    <source>
        <dbReference type="Google" id="ProtNLM"/>
    </source>
</evidence>
<name>A0A3N0B0C2_9ACTN</name>
<evidence type="ECO:0000313" key="1">
    <source>
        <dbReference type="EMBL" id="RNL40571.1"/>
    </source>
</evidence>
<gene>
    <name evidence="1" type="ORF">DMP06_04160</name>
</gene>
<organism evidence="1 2">
    <name type="scientific">Slackia equolifaciens</name>
    <dbReference type="NCBI Taxonomy" id="498718"/>
    <lineage>
        <taxon>Bacteria</taxon>
        <taxon>Bacillati</taxon>
        <taxon>Actinomycetota</taxon>
        <taxon>Coriobacteriia</taxon>
        <taxon>Eggerthellales</taxon>
        <taxon>Eggerthellaceae</taxon>
        <taxon>Slackia</taxon>
    </lineage>
</organism>
<protein>
    <recommendedName>
        <fullName evidence="3">DUF3892 domain-containing protein</fullName>
    </recommendedName>
</protein>
<dbReference type="Proteomes" id="UP000269591">
    <property type="component" value="Unassembled WGS sequence"/>
</dbReference>
<dbReference type="RefSeq" id="WP_123208496.1">
    <property type="nucleotide sequence ID" value="NZ_JBHTHO010000003.1"/>
</dbReference>
<dbReference type="EMBL" id="QIBX01000005">
    <property type="protein sequence ID" value="RNL40571.1"/>
    <property type="molecule type" value="Genomic_DNA"/>
</dbReference>
<keyword evidence="2" id="KW-1185">Reference proteome</keyword>
<accession>A0A3N0B0C2</accession>
<proteinExistence type="predicted"/>
<reference evidence="2" key="1">
    <citation type="submission" date="2018-05" db="EMBL/GenBank/DDBJ databases">
        <title>Genome Sequencing of selected type strains of the family Eggerthellaceae.</title>
        <authorList>
            <person name="Danylec N."/>
            <person name="Stoll D.A."/>
            <person name="Doetsch A."/>
            <person name="Huch M."/>
        </authorList>
    </citation>
    <scope>NUCLEOTIDE SEQUENCE [LARGE SCALE GENOMIC DNA]</scope>
    <source>
        <strain evidence="2">DSM 24851</strain>
    </source>
</reference>
<dbReference type="AlphaFoldDB" id="A0A3N0B0C2"/>
<comment type="caution">
    <text evidence="1">The sequence shown here is derived from an EMBL/GenBank/DDBJ whole genome shotgun (WGS) entry which is preliminary data.</text>
</comment>